<dbReference type="InterPro" id="IPR008906">
    <property type="entry name" value="HATC_C_dom"/>
</dbReference>
<dbReference type="GO" id="GO:0008270">
    <property type="term" value="F:zinc ion binding"/>
    <property type="evidence" value="ECO:0007669"/>
    <property type="project" value="UniProtKB-KW"/>
</dbReference>
<proteinExistence type="predicted"/>
<evidence type="ECO:0000313" key="13">
    <source>
        <dbReference type="Proteomes" id="UP000435112"/>
    </source>
</evidence>
<keyword evidence="5" id="KW-0539">Nucleus</keyword>
<dbReference type="EMBL" id="QXFT01005260">
    <property type="protein sequence ID" value="KAE9273471.1"/>
    <property type="molecule type" value="Genomic_DNA"/>
</dbReference>
<evidence type="ECO:0000256" key="4">
    <source>
        <dbReference type="ARBA" id="ARBA00022833"/>
    </source>
</evidence>
<evidence type="ECO:0000313" key="11">
    <source>
        <dbReference type="Proteomes" id="UP000429607"/>
    </source>
</evidence>
<protein>
    <recommendedName>
        <fullName evidence="7">HAT C-terminal dimerisation domain-containing protein</fullName>
    </recommendedName>
</protein>
<feature type="domain" description="HAT C-terminal dimerisation" evidence="7">
    <location>
        <begin position="452"/>
        <end position="526"/>
    </location>
</feature>
<evidence type="ECO:0000256" key="5">
    <source>
        <dbReference type="ARBA" id="ARBA00023242"/>
    </source>
</evidence>
<evidence type="ECO:0000313" key="9">
    <source>
        <dbReference type="EMBL" id="KAE8967725.1"/>
    </source>
</evidence>
<dbReference type="Proteomes" id="UP000435112">
    <property type="component" value="Unassembled WGS sequence"/>
</dbReference>
<dbReference type="AlphaFoldDB" id="A0A6A3HFS5"/>
<name>A0A6A3HFS5_9STRA</name>
<keyword evidence="12" id="KW-1185">Reference proteome</keyword>
<reference evidence="11 13" key="1">
    <citation type="submission" date="2018-09" db="EMBL/GenBank/DDBJ databases">
        <title>Genomic investigation of the strawberry pathogen Phytophthora fragariae indicates pathogenicity is determined by transcriptional variation in three key races.</title>
        <authorList>
            <person name="Adams T.M."/>
            <person name="Armitage A.D."/>
            <person name="Sobczyk M.K."/>
            <person name="Bates H.J."/>
            <person name="Dunwell J.M."/>
            <person name="Nellist C.F."/>
            <person name="Harrison R.J."/>
        </authorList>
    </citation>
    <scope>NUCLEOTIDE SEQUENCE [LARGE SCALE GENOMIC DNA]</scope>
    <source>
        <strain evidence="8 11">SCRP249</strain>
        <strain evidence="9 13">SCRP324</strain>
        <strain evidence="10 12">SCRP333</strain>
    </source>
</reference>
<dbReference type="EMBL" id="QXFV01005171">
    <property type="protein sequence ID" value="KAE8966019.1"/>
    <property type="molecule type" value="Genomic_DNA"/>
</dbReference>
<evidence type="ECO:0000313" key="10">
    <source>
        <dbReference type="EMBL" id="KAE9273471.1"/>
    </source>
</evidence>
<accession>A0A6A3HFS5</accession>
<dbReference type="GO" id="GO:0046983">
    <property type="term" value="F:protein dimerization activity"/>
    <property type="evidence" value="ECO:0007669"/>
    <property type="project" value="InterPro"/>
</dbReference>
<dbReference type="GO" id="GO:0005634">
    <property type="term" value="C:nucleus"/>
    <property type="evidence" value="ECO:0007669"/>
    <property type="project" value="UniProtKB-SubCell"/>
</dbReference>
<evidence type="ECO:0000256" key="1">
    <source>
        <dbReference type="ARBA" id="ARBA00004123"/>
    </source>
</evidence>
<dbReference type="Proteomes" id="UP000434957">
    <property type="component" value="Unassembled WGS sequence"/>
</dbReference>
<dbReference type="EMBL" id="QXFU01004650">
    <property type="protein sequence ID" value="KAE8967725.1"/>
    <property type="molecule type" value="Genomic_DNA"/>
</dbReference>
<dbReference type="Pfam" id="PF05699">
    <property type="entry name" value="Dimer_Tnp_hAT"/>
    <property type="match status" value="1"/>
</dbReference>
<organism evidence="9 13">
    <name type="scientific">Phytophthora rubi</name>
    <dbReference type="NCBI Taxonomy" id="129364"/>
    <lineage>
        <taxon>Eukaryota</taxon>
        <taxon>Sar</taxon>
        <taxon>Stramenopiles</taxon>
        <taxon>Oomycota</taxon>
        <taxon>Peronosporomycetes</taxon>
        <taxon>Peronosporales</taxon>
        <taxon>Peronosporaceae</taxon>
        <taxon>Phytophthora</taxon>
    </lineage>
</organism>
<dbReference type="Proteomes" id="UP000429607">
    <property type="component" value="Unassembled WGS sequence"/>
</dbReference>
<keyword evidence="3" id="KW-0863">Zinc-finger</keyword>
<evidence type="ECO:0000256" key="6">
    <source>
        <dbReference type="SAM" id="MobiDB-lite"/>
    </source>
</evidence>
<evidence type="ECO:0000256" key="2">
    <source>
        <dbReference type="ARBA" id="ARBA00022723"/>
    </source>
</evidence>
<comment type="caution">
    <text evidence="9">The sequence shown here is derived from an EMBL/GenBank/DDBJ whole genome shotgun (WGS) entry which is preliminary data.</text>
</comment>
<evidence type="ECO:0000256" key="3">
    <source>
        <dbReference type="ARBA" id="ARBA00022771"/>
    </source>
</evidence>
<evidence type="ECO:0000313" key="12">
    <source>
        <dbReference type="Proteomes" id="UP000434957"/>
    </source>
</evidence>
<sequence>MAEVKNDGHNSEEVAALMDKQLKSRYGLDVNKMARFTISDTAPAARKVSRQFDSTLQTDCAMHALNLCIGYGIGLKENVRNEYKKDPKTKIFVKERVVVTEGGAFPEGGAVIRKLRALNNFFASSKSPERVARLKEVQKFHKLPQLAALIDIDVRVSSTIKLFQRSIINFPAFQAFFQNADVSKKEKHVFSRITDAEWALVAQMEAVMQRVAELALVESQSASMISSTMYVLLRVASARMNSYKFSSYCLGGARDTETNEKNFPRIQLMLPDLSDLAQRCIKRTTYQIAERLPKPSVPMGMALLLDPRTKTAAKNFLRIPDTAEAVTDVILEESKALMRVEHRVFYRCLHAHDDQGENAADSASNSPSAECNSSSDTDADLLYGEEVSQPVEESTAEAIMNAKADALLDDWLSFRVEWAEVAKSQYPAKAEYERVLSKLSVRDRKRNVRVWNVEQLCGNIDVCRWFADIGEKMYPSIAKLARVWLGRGISTAFQERVFSTGSFVMSPLRTRTDNERAQRQLILRHNRDELRRMEENKQKLR</sequence>
<dbReference type="PANTHER" id="PTHR46481:SF10">
    <property type="entry name" value="ZINC FINGER BED DOMAIN-CONTAINING PROTEIN 39"/>
    <property type="match status" value="1"/>
</dbReference>
<keyword evidence="4" id="KW-0862">Zinc</keyword>
<feature type="compositionally biased region" description="Low complexity" evidence="6">
    <location>
        <begin position="358"/>
        <end position="375"/>
    </location>
</feature>
<evidence type="ECO:0000313" key="8">
    <source>
        <dbReference type="EMBL" id="KAE8966019.1"/>
    </source>
</evidence>
<dbReference type="SUPFAM" id="SSF53098">
    <property type="entry name" value="Ribonuclease H-like"/>
    <property type="match status" value="1"/>
</dbReference>
<dbReference type="PANTHER" id="PTHR46481">
    <property type="entry name" value="ZINC FINGER BED DOMAIN-CONTAINING PROTEIN 4"/>
    <property type="match status" value="1"/>
</dbReference>
<dbReference type="InterPro" id="IPR012337">
    <property type="entry name" value="RNaseH-like_sf"/>
</dbReference>
<evidence type="ECO:0000259" key="7">
    <source>
        <dbReference type="Pfam" id="PF05699"/>
    </source>
</evidence>
<comment type="subcellular location">
    <subcellularLocation>
        <location evidence="1">Nucleus</location>
    </subcellularLocation>
</comment>
<gene>
    <name evidence="8" type="ORF">PR001_g28538</name>
    <name evidence="9" type="ORF">PR002_g27969</name>
    <name evidence="10" type="ORF">PR003_g29899</name>
</gene>
<keyword evidence="2" id="KW-0479">Metal-binding</keyword>
<dbReference type="OrthoDB" id="127680at2759"/>
<dbReference type="InterPro" id="IPR052035">
    <property type="entry name" value="ZnF_BED_domain_contain"/>
</dbReference>
<feature type="region of interest" description="Disordered" evidence="6">
    <location>
        <begin position="356"/>
        <end position="376"/>
    </location>
</feature>